<accession>A0A2W2A7P4</accession>
<dbReference type="InterPro" id="IPR007298">
    <property type="entry name" value="Cu-R_lipoprotein_NlpE"/>
</dbReference>
<keyword evidence="4" id="KW-1185">Reference proteome</keyword>
<dbReference type="Pfam" id="PF04170">
    <property type="entry name" value="NlpE"/>
    <property type="match status" value="1"/>
</dbReference>
<evidence type="ECO:0008006" key="5">
    <source>
        <dbReference type="Google" id="ProtNLM"/>
    </source>
</evidence>
<dbReference type="AlphaFoldDB" id="A0A2W2A7P4"/>
<evidence type="ECO:0000313" key="3">
    <source>
        <dbReference type="EMBL" id="PZF71365.1"/>
    </source>
</evidence>
<reference evidence="3 4" key="1">
    <citation type="submission" date="2018-06" db="EMBL/GenBank/DDBJ databases">
        <title>Mucibacter soli gen. nov., sp. nov., a new member of the family Chitinophagaceae producing mucin.</title>
        <authorList>
            <person name="Kim M.-K."/>
            <person name="Park S."/>
            <person name="Kim T.-S."/>
            <person name="Joung Y."/>
            <person name="Han J.-H."/>
            <person name="Kim S.B."/>
        </authorList>
    </citation>
    <scope>NUCLEOTIDE SEQUENCE [LARGE SCALE GENOMIC DNA]</scope>
    <source>
        <strain evidence="3 4">R1-15</strain>
    </source>
</reference>
<organism evidence="3 4">
    <name type="scientific">Taibaiella soli</name>
    <dbReference type="NCBI Taxonomy" id="1649169"/>
    <lineage>
        <taxon>Bacteria</taxon>
        <taxon>Pseudomonadati</taxon>
        <taxon>Bacteroidota</taxon>
        <taxon>Chitinophagia</taxon>
        <taxon>Chitinophagales</taxon>
        <taxon>Chitinophagaceae</taxon>
        <taxon>Taibaiella</taxon>
    </lineage>
</organism>
<dbReference type="Gene3D" id="2.40.128.640">
    <property type="match status" value="1"/>
</dbReference>
<protein>
    <recommendedName>
        <fullName evidence="5">Copper resistance protein NlpE</fullName>
    </recommendedName>
</protein>
<name>A0A2W2A7P4_9BACT</name>
<dbReference type="Proteomes" id="UP000248745">
    <property type="component" value="Unassembled WGS sequence"/>
</dbReference>
<feature type="signal peptide" evidence="2">
    <location>
        <begin position="1"/>
        <end position="16"/>
    </location>
</feature>
<comment type="caution">
    <text evidence="3">The sequence shown here is derived from an EMBL/GenBank/DDBJ whole genome shotgun (WGS) entry which is preliminary data.</text>
</comment>
<dbReference type="PROSITE" id="PS51257">
    <property type="entry name" value="PROKAR_LIPOPROTEIN"/>
    <property type="match status" value="1"/>
</dbReference>
<evidence type="ECO:0000256" key="2">
    <source>
        <dbReference type="SAM" id="SignalP"/>
    </source>
</evidence>
<feature type="chain" id="PRO_5016105081" description="Copper resistance protein NlpE" evidence="2">
    <location>
        <begin position="17"/>
        <end position="160"/>
    </location>
</feature>
<gene>
    <name evidence="3" type="ORF">DN068_18910</name>
</gene>
<keyword evidence="2" id="KW-0732">Signal</keyword>
<dbReference type="RefSeq" id="WP_111000510.1">
    <property type="nucleotide sequence ID" value="NZ_QKTW01000025.1"/>
</dbReference>
<sequence length="160" mass="17111">MTKSSAIILGLMFVFAACRNNPDNTAAHADSAKAEVGNGASAAPALQTESYSGMMPCADCSGILTDLALQHEPNTAEGTFLLRETYQGKPDTANSFNTNGTWTTSRGSASDPNVNVIELNAEGGTNGSRYYEVLPNGDLQQLDNEEKRINSQQNYTLKKQ</sequence>
<dbReference type="OrthoDB" id="5348860at2"/>
<feature type="compositionally biased region" description="Polar residues" evidence="1">
    <location>
        <begin position="92"/>
        <end position="109"/>
    </location>
</feature>
<proteinExistence type="predicted"/>
<evidence type="ECO:0000256" key="1">
    <source>
        <dbReference type="SAM" id="MobiDB-lite"/>
    </source>
</evidence>
<dbReference type="EMBL" id="QKTW01000025">
    <property type="protein sequence ID" value="PZF71365.1"/>
    <property type="molecule type" value="Genomic_DNA"/>
</dbReference>
<feature type="region of interest" description="Disordered" evidence="1">
    <location>
        <begin position="89"/>
        <end position="109"/>
    </location>
</feature>
<evidence type="ECO:0000313" key="4">
    <source>
        <dbReference type="Proteomes" id="UP000248745"/>
    </source>
</evidence>